<feature type="transmembrane region" description="Helical" evidence="2">
    <location>
        <begin position="48"/>
        <end position="74"/>
    </location>
</feature>
<evidence type="ECO:0000313" key="3">
    <source>
        <dbReference type="EMBL" id="KAK7755692.1"/>
    </source>
</evidence>
<dbReference type="Proteomes" id="UP001320420">
    <property type="component" value="Unassembled WGS sequence"/>
</dbReference>
<organism evidence="3 4">
    <name type="scientific">Diatrype stigma</name>
    <dbReference type="NCBI Taxonomy" id="117547"/>
    <lineage>
        <taxon>Eukaryota</taxon>
        <taxon>Fungi</taxon>
        <taxon>Dikarya</taxon>
        <taxon>Ascomycota</taxon>
        <taxon>Pezizomycotina</taxon>
        <taxon>Sordariomycetes</taxon>
        <taxon>Xylariomycetidae</taxon>
        <taxon>Xylariales</taxon>
        <taxon>Diatrypaceae</taxon>
        <taxon>Diatrype</taxon>
    </lineage>
</organism>
<feature type="transmembrane region" description="Helical" evidence="2">
    <location>
        <begin position="94"/>
        <end position="117"/>
    </location>
</feature>
<name>A0AAN9UYZ1_9PEZI</name>
<dbReference type="EMBL" id="JAKJXP020000011">
    <property type="protein sequence ID" value="KAK7755692.1"/>
    <property type="molecule type" value="Genomic_DNA"/>
</dbReference>
<dbReference type="PANTHER" id="PTHR28297:SF1">
    <property type="entry name" value="FUNGAL PROTEIN"/>
    <property type="match status" value="1"/>
</dbReference>
<feature type="transmembrane region" description="Helical" evidence="2">
    <location>
        <begin position="218"/>
        <end position="241"/>
    </location>
</feature>
<keyword evidence="2" id="KW-0812">Transmembrane</keyword>
<accession>A0AAN9UYZ1</accession>
<keyword evidence="2" id="KW-0472">Membrane</keyword>
<keyword evidence="4" id="KW-1185">Reference proteome</keyword>
<reference evidence="3 4" key="1">
    <citation type="submission" date="2024-02" db="EMBL/GenBank/DDBJ databases">
        <title>De novo assembly and annotation of 12 fungi associated with fruit tree decline syndrome in Ontario, Canada.</title>
        <authorList>
            <person name="Sulman M."/>
            <person name="Ellouze W."/>
            <person name="Ilyukhin E."/>
        </authorList>
    </citation>
    <scope>NUCLEOTIDE SEQUENCE [LARGE SCALE GENOMIC DNA]</scope>
    <source>
        <strain evidence="3 4">M11/M66-122</strain>
    </source>
</reference>
<feature type="transmembrane region" description="Helical" evidence="2">
    <location>
        <begin position="176"/>
        <end position="198"/>
    </location>
</feature>
<protein>
    <submittedName>
        <fullName evidence="3">Uncharacterized protein</fullName>
    </submittedName>
</protein>
<evidence type="ECO:0000256" key="1">
    <source>
        <dbReference type="SAM" id="MobiDB-lite"/>
    </source>
</evidence>
<evidence type="ECO:0000256" key="2">
    <source>
        <dbReference type="SAM" id="Phobius"/>
    </source>
</evidence>
<dbReference type="PANTHER" id="PTHR28297">
    <property type="entry name" value="FUNGAL PROTEIN"/>
    <property type="match status" value="1"/>
</dbReference>
<sequence>MPWPSRPSARSRAPAPEDPETANPRQVIQQSLNSGFQIPTQKFTAHQIFYIFVLDGIGALILSGAINFAIAYAMYTTQDLETSPIRLFELPNTLAGDAAVTIIIQCIITWLVELVLVNHDLKGGHVHPIGFIPEPSSPPVRWFLFLDNQDAETEGKPVIERGWLARGVLFLFSQALRAFIVAVLSFCLLWGPSVGILTAVGTRRGGDWFFEKKWAPQIFKLVLGGVLGLLVTPPFAMFWLVKCGWTLQRREDSGRGRSTP</sequence>
<comment type="caution">
    <text evidence="3">The sequence shown here is derived from an EMBL/GenBank/DDBJ whole genome shotgun (WGS) entry which is preliminary data.</text>
</comment>
<dbReference type="AlphaFoldDB" id="A0AAN9UYZ1"/>
<feature type="compositionally biased region" description="Low complexity" evidence="1">
    <location>
        <begin position="1"/>
        <end position="14"/>
    </location>
</feature>
<dbReference type="InterPro" id="IPR018852">
    <property type="entry name" value="DUF2456"/>
</dbReference>
<gene>
    <name evidence="3" type="ORF">SLS62_002303</name>
</gene>
<dbReference type="Pfam" id="PF10445">
    <property type="entry name" value="DUF2456"/>
    <property type="match status" value="1"/>
</dbReference>
<proteinExistence type="predicted"/>
<feature type="region of interest" description="Disordered" evidence="1">
    <location>
        <begin position="1"/>
        <end position="23"/>
    </location>
</feature>
<evidence type="ECO:0000313" key="4">
    <source>
        <dbReference type="Proteomes" id="UP001320420"/>
    </source>
</evidence>
<keyword evidence="2" id="KW-1133">Transmembrane helix</keyword>